<comment type="caution">
    <text evidence="5">The sequence shown here is derived from an EMBL/GenBank/DDBJ whole genome shotgun (WGS) entry which is preliminary data.</text>
</comment>
<reference evidence="5 6" key="1">
    <citation type="journal article" date="2019" name="Sci. Rep.">
        <title>Comparative genomics of chytrid fungi reveal insights into the obligate biotrophic and pathogenic lifestyle of Synchytrium endobioticum.</title>
        <authorList>
            <person name="van de Vossenberg B.T.L.H."/>
            <person name="Warris S."/>
            <person name="Nguyen H.D.T."/>
            <person name="van Gent-Pelzer M.P.E."/>
            <person name="Joly D.L."/>
            <person name="van de Geest H.C."/>
            <person name="Bonants P.J.M."/>
            <person name="Smith D.S."/>
            <person name="Levesque C.A."/>
            <person name="van der Lee T.A.J."/>
        </authorList>
    </citation>
    <scope>NUCLEOTIDE SEQUENCE [LARGE SCALE GENOMIC DNA]</scope>
    <source>
        <strain evidence="5 6">CBS 675.73</strain>
    </source>
</reference>
<dbReference type="GO" id="GO:0005737">
    <property type="term" value="C:cytoplasm"/>
    <property type="evidence" value="ECO:0007669"/>
    <property type="project" value="TreeGrafter"/>
</dbReference>
<evidence type="ECO:0000256" key="2">
    <source>
        <dbReference type="PROSITE-ProRule" id="PRU01161"/>
    </source>
</evidence>
<dbReference type="OrthoDB" id="197155at2759"/>
<feature type="region of interest" description="Disordered" evidence="3">
    <location>
        <begin position="125"/>
        <end position="156"/>
    </location>
</feature>
<dbReference type="InterPro" id="IPR002641">
    <property type="entry name" value="PNPLA_dom"/>
</dbReference>
<dbReference type="EMBL" id="QEAP01000029">
    <property type="protein sequence ID" value="TPX77058.1"/>
    <property type="molecule type" value="Genomic_DNA"/>
</dbReference>
<feature type="region of interest" description="Disordered" evidence="3">
    <location>
        <begin position="177"/>
        <end position="262"/>
    </location>
</feature>
<dbReference type="GO" id="GO:0016020">
    <property type="term" value="C:membrane"/>
    <property type="evidence" value="ECO:0007669"/>
    <property type="project" value="TreeGrafter"/>
</dbReference>
<feature type="region of interest" description="Disordered" evidence="3">
    <location>
        <begin position="1"/>
        <end position="24"/>
    </location>
</feature>
<keyword evidence="6" id="KW-1185">Reference proteome</keyword>
<dbReference type="InterPro" id="IPR016035">
    <property type="entry name" value="Acyl_Trfase/lysoPLipase"/>
</dbReference>
<evidence type="ECO:0000256" key="1">
    <source>
        <dbReference type="ARBA" id="ARBA00023098"/>
    </source>
</evidence>
<evidence type="ECO:0000313" key="6">
    <source>
        <dbReference type="Proteomes" id="UP000320333"/>
    </source>
</evidence>
<dbReference type="STRING" id="246404.A0A507FNL7"/>
<dbReference type="InterPro" id="IPR033562">
    <property type="entry name" value="PLPL"/>
</dbReference>
<feature type="region of interest" description="Disordered" evidence="3">
    <location>
        <begin position="75"/>
        <end position="111"/>
    </location>
</feature>
<feature type="compositionally biased region" description="Basic and acidic residues" evidence="3">
    <location>
        <begin position="75"/>
        <end position="95"/>
    </location>
</feature>
<dbReference type="PROSITE" id="PS51635">
    <property type="entry name" value="PNPLA"/>
    <property type="match status" value="1"/>
</dbReference>
<dbReference type="AlphaFoldDB" id="A0A507FNL7"/>
<organism evidence="5 6">
    <name type="scientific">Chytriomyces confervae</name>
    <dbReference type="NCBI Taxonomy" id="246404"/>
    <lineage>
        <taxon>Eukaryota</taxon>
        <taxon>Fungi</taxon>
        <taxon>Fungi incertae sedis</taxon>
        <taxon>Chytridiomycota</taxon>
        <taxon>Chytridiomycota incertae sedis</taxon>
        <taxon>Chytridiomycetes</taxon>
        <taxon>Chytridiales</taxon>
        <taxon>Chytriomycetaceae</taxon>
        <taxon>Chytriomyces</taxon>
    </lineage>
</organism>
<protein>
    <recommendedName>
        <fullName evidence="4">PNPLA domain-containing protein</fullName>
    </recommendedName>
</protein>
<evidence type="ECO:0000259" key="4">
    <source>
        <dbReference type="PROSITE" id="PS51635"/>
    </source>
</evidence>
<dbReference type="GO" id="GO:0005811">
    <property type="term" value="C:lipid droplet"/>
    <property type="evidence" value="ECO:0007669"/>
    <property type="project" value="TreeGrafter"/>
</dbReference>
<feature type="region of interest" description="Disordered" evidence="3">
    <location>
        <begin position="314"/>
        <end position="333"/>
    </location>
</feature>
<dbReference type="PANTHER" id="PTHR12406">
    <property type="entry name" value="CALCIUM-INDEPENDENT PHOSPHOLIPASE A2 IPLA2 -RELATED"/>
    <property type="match status" value="1"/>
</dbReference>
<feature type="compositionally biased region" description="Acidic residues" evidence="3">
    <location>
        <begin position="224"/>
        <end position="233"/>
    </location>
</feature>
<accession>A0A507FNL7</accession>
<feature type="compositionally biased region" description="Polar residues" evidence="3">
    <location>
        <begin position="238"/>
        <end position="258"/>
    </location>
</feature>
<name>A0A507FNL7_9FUNG</name>
<feature type="compositionally biased region" description="Polar residues" evidence="3">
    <location>
        <begin position="1"/>
        <end position="13"/>
    </location>
</feature>
<feature type="domain" description="PNPLA" evidence="4">
    <location>
        <begin position="700"/>
        <end position="877"/>
    </location>
</feature>
<dbReference type="GO" id="GO:0055088">
    <property type="term" value="P:lipid homeostasis"/>
    <property type="evidence" value="ECO:0007669"/>
    <property type="project" value="TreeGrafter"/>
</dbReference>
<dbReference type="GO" id="GO:0019433">
    <property type="term" value="P:triglyceride catabolic process"/>
    <property type="evidence" value="ECO:0007669"/>
    <property type="project" value="TreeGrafter"/>
</dbReference>
<evidence type="ECO:0000313" key="5">
    <source>
        <dbReference type="EMBL" id="TPX77058.1"/>
    </source>
</evidence>
<gene>
    <name evidence="5" type="ORF">CcCBS67573_g01670</name>
</gene>
<feature type="compositionally biased region" description="Acidic residues" evidence="3">
    <location>
        <begin position="128"/>
        <end position="137"/>
    </location>
</feature>
<dbReference type="SUPFAM" id="SSF52151">
    <property type="entry name" value="FabD/lysophospholipase-like"/>
    <property type="match status" value="1"/>
</dbReference>
<proteinExistence type="predicted"/>
<evidence type="ECO:0000256" key="3">
    <source>
        <dbReference type="SAM" id="MobiDB-lite"/>
    </source>
</evidence>
<keyword evidence="1" id="KW-0443">Lipid metabolism</keyword>
<dbReference type="GO" id="GO:0004806">
    <property type="term" value="F:triacylglycerol lipase activity"/>
    <property type="evidence" value="ECO:0007669"/>
    <property type="project" value="TreeGrafter"/>
</dbReference>
<dbReference type="Proteomes" id="UP000320333">
    <property type="component" value="Unassembled WGS sequence"/>
</dbReference>
<dbReference type="PANTHER" id="PTHR12406:SF7">
    <property type="entry name" value="PATATIN-LIKE PHOSPHOLIPASE DOMAIN-CONTAINING PROTEIN 4"/>
    <property type="match status" value="1"/>
</dbReference>
<sequence length="965" mass="103598">MDSSSQATSNPCTTKPILKRPFQTPALTLENRHAADALTHSQDSFSTSPTGWMDNGVMAMVRQRRVSFSAELLNDEGRHVPHTEALAERQREKGRGSSAQNMPPPHGLFFSETNDLFNALEDYQSGCESDDEDDEDSQSGTSNGGPRFRVGSIDSTPLTTTLATTITEITMTSTVDTSAAAPPLTPQATPPTAAAVRPRGVKKPAGPPRTAWQLFLYGNGAHSDDEEDEEDAVPDASLSPNTTDAIAQKTDNSGSTENPRIATKYPSPLQLVDYQELISLGEFVSGSSLSTIEVPEVSDKEIDTVLSIQNDASLASSTSSTPTAVSPSQPASPTKSFFNLWSFSTTKAPKVEVPEPVIASEPVQQPEVVQPAPVYTISPDVPLAVPDRNQPELFKSVAPVSTKRFTWGSVGTAVYNTAFSPVRLATALSPLKITNIELNKDDETTLLATSPVDALGPTSFTDVAHSKELTPVTLGIASVPHEKEAHPEGSVMHRRLKEHDLIMKSAKENIEELDFISQPTNSSAEVFSWATFQALSAASETLNLFSNITEKAANVTGNPQILVNARDSVIGRAKGVVGWVTGGKTAQSLINKARRQIPDVFDHALSNAIGIEHAAPGDSPAPKKSSLLSSMIPLDRVRTFLGPRQDAVTAEEVKPIKFVGAHLKTFDNFYMSNSPITGTIPEDGQEIPRLVATNAPSFSFSSVGGPADALYLVGTAKTLLQQFKPQLFSQRDGFKWLGCGYGSVVAAAMALQLGFEGLEQVRLMFERIEKLNSESLFCGMGKMSSLLSAELDALIPEDISSATWDNLFISVTLAPQMSNELISVFSSKQKLIDAILASCYVPLVHEAPKKIHNPSTGNYGFGISGALTNRLPLFDAMTVTVSPVPGEGNISPWSKTLTQSQFDAGFAVSGKDPSNLETAVQDNLYTNNGNVAPTRPFKAGVTDCRNWVKTMADSGRMTQTAFSWF</sequence>
<comment type="caution">
    <text evidence="2">Lacks conserved residue(s) required for the propagation of feature annotation.</text>
</comment>